<protein>
    <submittedName>
        <fullName evidence="1">Uncharacterized protein</fullName>
    </submittedName>
</protein>
<evidence type="ECO:0000313" key="1">
    <source>
        <dbReference type="EMBL" id="GFO28608.1"/>
    </source>
</evidence>
<dbReference type="Proteomes" id="UP000735302">
    <property type="component" value="Unassembled WGS sequence"/>
</dbReference>
<dbReference type="EMBL" id="BLXT01006069">
    <property type="protein sequence ID" value="GFO28608.1"/>
    <property type="molecule type" value="Genomic_DNA"/>
</dbReference>
<comment type="caution">
    <text evidence="1">The sequence shown here is derived from an EMBL/GenBank/DDBJ whole genome shotgun (WGS) entry which is preliminary data.</text>
</comment>
<sequence length="133" mass="15148">MNVLFTKMLHPPLCSALLKVSLNSRPVHSLILPRHLFLCTPRLLPPWTVPCMMQGIFLYDHNKWTGTLLTVEFFIRLISDNLTYSGGLLWCVVNSSKMSRAIREPEFKAPVSVMRPKAILIELVVAANRLFKS</sequence>
<reference evidence="1 2" key="1">
    <citation type="journal article" date="2021" name="Elife">
        <title>Chloroplast acquisition without the gene transfer in kleptoplastic sea slugs, Plakobranchus ocellatus.</title>
        <authorList>
            <person name="Maeda T."/>
            <person name="Takahashi S."/>
            <person name="Yoshida T."/>
            <person name="Shimamura S."/>
            <person name="Takaki Y."/>
            <person name="Nagai Y."/>
            <person name="Toyoda A."/>
            <person name="Suzuki Y."/>
            <person name="Arimoto A."/>
            <person name="Ishii H."/>
            <person name="Satoh N."/>
            <person name="Nishiyama T."/>
            <person name="Hasebe M."/>
            <person name="Maruyama T."/>
            <person name="Minagawa J."/>
            <person name="Obokata J."/>
            <person name="Shigenobu S."/>
        </authorList>
    </citation>
    <scope>NUCLEOTIDE SEQUENCE [LARGE SCALE GENOMIC DNA]</scope>
</reference>
<evidence type="ECO:0000313" key="2">
    <source>
        <dbReference type="Proteomes" id="UP000735302"/>
    </source>
</evidence>
<dbReference type="AlphaFoldDB" id="A0AAV4CAS9"/>
<name>A0AAV4CAS9_9GAST</name>
<accession>A0AAV4CAS9</accession>
<keyword evidence="2" id="KW-1185">Reference proteome</keyword>
<gene>
    <name evidence="1" type="ORF">PoB_005511300</name>
</gene>
<organism evidence="1 2">
    <name type="scientific">Plakobranchus ocellatus</name>
    <dbReference type="NCBI Taxonomy" id="259542"/>
    <lineage>
        <taxon>Eukaryota</taxon>
        <taxon>Metazoa</taxon>
        <taxon>Spiralia</taxon>
        <taxon>Lophotrochozoa</taxon>
        <taxon>Mollusca</taxon>
        <taxon>Gastropoda</taxon>
        <taxon>Heterobranchia</taxon>
        <taxon>Euthyneura</taxon>
        <taxon>Panpulmonata</taxon>
        <taxon>Sacoglossa</taxon>
        <taxon>Placobranchoidea</taxon>
        <taxon>Plakobranchidae</taxon>
        <taxon>Plakobranchus</taxon>
    </lineage>
</organism>
<proteinExistence type="predicted"/>